<evidence type="ECO:0000313" key="3">
    <source>
        <dbReference type="EMBL" id="KAG6571104.1"/>
    </source>
</evidence>
<proteinExistence type="predicted"/>
<protein>
    <submittedName>
        <fullName evidence="3">Uncharacterized protein</fullName>
    </submittedName>
</protein>
<accession>A0AAV6LV06</accession>
<dbReference type="PANTHER" id="PTHR36062:SF1">
    <property type="entry name" value="OS01G0687300 PROTEIN"/>
    <property type="match status" value="1"/>
</dbReference>
<feature type="chain" id="PRO_5043675237" evidence="2">
    <location>
        <begin position="19"/>
        <end position="146"/>
    </location>
</feature>
<organism evidence="3 4">
    <name type="scientific">Cucurbita argyrosperma subsp. sororia</name>
    <dbReference type="NCBI Taxonomy" id="37648"/>
    <lineage>
        <taxon>Eukaryota</taxon>
        <taxon>Viridiplantae</taxon>
        <taxon>Streptophyta</taxon>
        <taxon>Embryophyta</taxon>
        <taxon>Tracheophyta</taxon>
        <taxon>Spermatophyta</taxon>
        <taxon>Magnoliopsida</taxon>
        <taxon>eudicotyledons</taxon>
        <taxon>Gunneridae</taxon>
        <taxon>Pentapetalae</taxon>
        <taxon>rosids</taxon>
        <taxon>fabids</taxon>
        <taxon>Cucurbitales</taxon>
        <taxon>Cucurbitaceae</taxon>
        <taxon>Cucurbiteae</taxon>
        <taxon>Cucurbita</taxon>
    </lineage>
</organism>
<keyword evidence="4" id="KW-1185">Reference proteome</keyword>
<evidence type="ECO:0000313" key="4">
    <source>
        <dbReference type="Proteomes" id="UP000685013"/>
    </source>
</evidence>
<dbReference type="GO" id="GO:0010099">
    <property type="term" value="P:regulation of photomorphogenesis"/>
    <property type="evidence" value="ECO:0007669"/>
    <property type="project" value="InterPro"/>
</dbReference>
<keyword evidence="2" id="KW-0732">Signal</keyword>
<dbReference type="EMBL" id="JAGKQH010000020">
    <property type="protein sequence ID" value="KAG6571104.1"/>
    <property type="molecule type" value="Genomic_DNA"/>
</dbReference>
<sequence length="146" mass="15901">MVAPSVCCAVAFWRISLSASIFLVLSVKDCIVTMSDHITKSYQEESGTSMRPYHSVWLSHWAHSGCKSANGACNNLSTSSESGEENSQTKKRPLLDGAMQATLNGKHAIGSGEVAGETADYPNNESLTGRSKKRRKERPRLVKVEL</sequence>
<feature type="region of interest" description="Disordered" evidence="1">
    <location>
        <begin position="75"/>
        <end position="146"/>
    </location>
</feature>
<name>A0AAV6LV06_9ROSI</name>
<evidence type="ECO:0000256" key="1">
    <source>
        <dbReference type="SAM" id="MobiDB-lite"/>
    </source>
</evidence>
<dbReference type="PANTHER" id="PTHR36062">
    <property type="entry name" value="OS01G0687300 PROTEIN"/>
    <property type="match status" value="1"/>
</dbReference>
<comment type="caution">
    <text evidence="3">The sequence shown here is derived from an EMBL/GenBank/DDBJ whole genome shotgun (WGS) entry which is preliminary data.</text>
</comment>
<feature type="non-terminal residue" evidence="3">
    <location>
        <position position="1"/>
    </location>
</feature>
<dbReference type="AlphaFoldDB" id="A0AAV6LV06"/>
<feature type="signal peptide" evidence="2">
    <location>
        <begin position="1"/>
        <end position="18"/>
    </location>
</feature>
<evidence type="ECO:0000256" key="2">
    <source>
        <dbReference type="SAM" id="SignalP"/>
    </source>
</evidence>
<dbReference type="Proteomes" id="UP000685013">
    <property type="component" value="Chromosome 20"/>
</dbReference>
<reference evidence="3 4" key="1">
    <citation type="journal article" date="2021" name="Hortic Res">
        <title>The domestication of Cucurbita argyrosperma as revealed by the genome of its wild relative.</title>
        <authorList>
            <person name="Barrera-Redondo J."/>
            <person name="Sanchez-de la Vega G."/>
            <person name="Aguirre-Liguori J.A."/>
            <person name="Castellanos-Morales G."/>
            <person name="Gutierrez-Guerrero Y.T."/>
            <person name="Aguirre-Dugua X."/>
            <person name="Aguirre-Planter E."/>
            <person name="Tenaillon M.I."/>
            <person name="Lira-Saade R."/>
            <person name="Eguiarte L.E."/>
        </authorList>
    </citation>
    <scope>NUCLEOTIDE SEQUENCE [LARGE SCALE GENOMIC DNA]</scope>
    <source>
        <strain evidence="3">JBR-2021</strain>
    </source>
</reference>
<dbReference type="InterPro" id="IPR037476">
    <property type="entry name" value="PCH1"/>
</dbReference>
<gene>
    <name evidence="3" type="ORF">SDJN03_30019</name>
</gene>